<evidence type="ECO:0000313" key="2">
    <source>
        <dbReference type="EMBL" id="KAI7746544.1"/>
    </source>
</evidence>
<reference evidence="2" key="1">
    <citation type="submission" date="2022-06" db="EMBL/GenBank/DDBJ databases">
        <title>Uncovering the hologenomic basis of an extraordinary plant invasion.</title>
        <authorList>
            <person name="Bieker V.C."/>
            <person name="Martin M.D."/>
            <person name="Gilbert T."/>
            <person name="Hodgins K."/>
            <person name="Battlay P."/>
            <person name="Petersen B."/>
            <person name="Wilson J."/>
        </authorList>
    </citation>
    <scope>NUCLEOTIDE SEQUENCE</scope>
    <source>
        <strain evidence="2">AA19_3_7</strain>
        <tissue evidence="2">Leaf</tissue>
    </source>
</reference>
<dbReference type="EMBL" id="JAMZMK010006949">
    <property type="protein sequence ID" value="KAI7746544.1"/>
    <property type="molecule type" value="Genomic_DNA"/>
</dbReference>
<evidence type="ECO:0000313" key="3">
    <source>
        <dbReference type="Proteomes" id="UP001206925"/>
    </source>
</evidence>
<evidence type="ECO:0000256" key="1">
    <source>
        <dbReference type="SAM" id="MobiDB-lite"/>
    </source>
</evidence>
<organism evidence="2 3">
    <name type="scientific">Ambrosia artemisiifolia</name>
    <name type="common">Common ragweed</name>
    <dbReference type="NCBI Taxonomy" id="4212"/>
    <lineage>
        <taxon>Eukaryota</taxon>
        <taxon>Viridiplantae</taxon>
        <taxon>Streptophyta</taxon>
        <taxon>Embryophyta</taxon>
        <taxon>Tracheophyta</taxon>
        <taxon>Spermatophyta</taxon>
        <taxon>Magnoliopsida</taxon>
        <taxon>eudicotyledons</taxon>
        <taxon>Gunneridae</taxon>
        <taxon>Pentapetalae</taxon>
        <taxon>asterids</taxon>
        <taxon>campanulids</taxon>
        <taxon>Asterales</taxon>
        <taxon>Asteraceae</taxon>
        <taxon>Asteroideae</taxon>
        <taxon>Heliantheae alliance</taxon>
        <taxon>Heliantheae</taxon>
        <taxon>Ambrosia</taxon>
    </lineage>
</organism>
<accession>A0AAD5GMM3</accession>
<comment type="caution">
    <text evidence="2">The sequence shown here is derived from an EMBL/GenBank/DDBJ whole genome shotgun (WGS) entry which is preliminary data.</text>
</comment>
<dbReference type="AlphaFoldDB" id="A0AAD5GMM3"/>
<proteinExistence type="predicted"/>
<name>A0AAD5GMM3_AMBAR</name>
<keyword evidence="3" id="KW-1185">Reference proteome</keyword>
<sequence>MLKCPPANSFIRDHAVSLAVWVNEQLSAQFGKSGQKDNLDGSDEMVSSCTRMEVDSELC</sequence>
<protein>
    <submittedName>
        <fullName evidence="2">Uncharacterized protein</fullName>
    </submittedName>
</protein>
<gene>
    <name evidence="2" type="ORF">M8C21_004686</name>
</gene>
<feature type="region of interest" description="Disordered" evidence="1">
    <location>
        <begin position="32"/>
        <end position="59"/>
    </location>
</feature>
<dbReference type="Proteomes" id="UP001206925">
    <property type="component" value="Unassembled WGS sequence"/>
</dbReference>